<evidence type="ECO:0000313" key="1">
    <source>
        <dbReference type="EMBL" id="MDP9829399.1"/>
    </source>
</evidence>
<proteinExistence type="predicted"/>
<sequence length="96" mass="10284">MSIEIPDQAVKAADLWGGQIPSSNLEEALYEALPFIAGAIYADLRARLGELASGMHVAGKDHSTGDERKRYYAKAEGMRMAISAIDNAAAELSTED</sequence>
<evidence type="ECO:0000313" key="2">
    <source>
        <dbReference type="Proteomes" id="UP001235712"/>
    </source>
</evidence>
<gene>
    <name evidence="1" type="ORF">J2S57_005148</name>
</gene>
<name>A0ABT9P9M4_9ACTN</name>
<dbReference type="RefSeq" id="WP_307247546.1">
    <property type="nucleotide sequence ID" value="NZ_JAUSQZ010000001.1"/>
</dbReference>
<dbReference type="EMBL" id="JAUSQZ010000001">
    <property type="protein sequence ID" value="MDP9829399.1"/>
    <property type="molecule type" value="Genomic_DNA"/>
</dbReference>
<comment type="caution">
    <text evidence="1">The sequence shown here is derived from an EMBL/GenBank/DDBJ whole genome shotgun (WGS) entry which is preliminary data.</text>
</comment>
<evidence type="ECO:0008006" key="3">
    <source>
        <dbReference type="Google" id="ProtNLM"/>
    </source>
</evidence>
<keyword evidence="2" id="KW-1185">Reference proteome</keyword>
<protein>
    <recommendedName>
        <fullName evidence="3">Excreted virulence factor EspC (Type VII ESX diderm)</fullName>
    </recommendedName>
</protein>
<dbReference type="Proteomes" id="UP001235712">
    <property type="component" value="Unassembled WGS sequence"/>
</dbReference>
<organism evidence="1 2">
    <name type="scientific">Kineosporia succinea</name>
    <dbReference type="NCBI Taxonomy" id="84632"/>
    <lineage>
        <taxon>Bacteria</taxon>
        <taxon>Bacillati</taxon>
        <taxon>Actinomycetota</taxon>
        <taxon>Actinomycetes</taxon>
        <taxon>Kineosporiales</taxon>
        <taxon>Kineosporiaceae</taxon>
        <taxon>Kineosporia</taxon>
    </lineage>
</organism>
<accession>A0ABT9P9M4</accession>
<reference evidence="1 2" key="1">
    <citation type="submission" date="2023-07" db="EMBL/GenBank/DDBJ databases">
        <title>Sequencing the genomes of 1000 actinobacteria strains.</title>
        <authorList>
            <person name="Klenk H.-P."/>
        </authorList>
    </citation>
    <scope>NUCLEOTIDE SEQUENCE [LARGE SCALE GENOMIC DNA]</scope>
    <source>
        <strain evidence="1 2">DSM 44388</strain>
    </source>
</reference>